<dbReference type="PROSITE" id="PS01095">
    <property type="entry name" value="GH18_1"/>
    <property type="match status" value="1"/>
</dbReference>
<dbReference type="PROSITE" id="PS51910">
    <property type="entry name" value="GH18_2"/>
    <property type="match status" value="1"/>
</dbReference>
<accession>A0A4S4MX31</accession>
<dbReference type="GO" id="GO:0006032">
    <property type="term" value="P:chitin catabolic process"/>
    <property type="evidence" value="ECO:0007669"/>
    <property type="project" value="UniProtKB-KW"/>
</dbReference>
<keyword evidence="4" id="KW-0119">Carbohydrate metabolism</keyword>
<dbReference type="InterPro" id="IPR050314">
    <property type="entry name" value="Glycosyl_Hydrlase_18"/>
</dbReference>
<dbReference type="Pfam" id="PF00787">
    <property type="entry name" value="PX"/>
    <property type="match status" value="1"/>
</dbReference>
<dbReference type="SMART" id="SM00312">
    <property type="entry name" value="PX"/>
    <property type="match status" value="1"/>
</dbReference>
<dbReference type="PROSITE" id="PS50195">
    <property type="entry name" value="PX"/>
    <property type="match status" value="1"/>
</dbReference>
<dbReference type="InterPro" id="IPR001579">
    <property type="entry name" value="Glyco_hydro_18_chit_AS"/>
</dbReference>
<evidence type="ECO:0000256" key="7">
    <source>
        <dbReference type="RuleBase" id="RU000489"/>
    </source>
</evidence>
<comment type="catalytic activity">
    <reaction evidence="1">
        <text>Random endo-hydrolysis of N-acetyl-beta-D-glucosaminide (1-&gt;4)-beta-linkages in chitin and chitodextrins.</text>
        <dbReference type="EC" id="3.2.1.14"/>
    </reaction>
</comment>
<keyword evidence="3" id="KW-0146">Chitin degradation</keyword>
<comment type="similarity">
    <text evidence="8">Belongs to the glycosyl hydrolase 18 family.</text>
</comment>
<evidence type="ECO:0000259" key="9">
    <source>
        <dbReference type="PROSITE" id="PS50195"/>
    </source>
</evidence>
<evidence type="ECO:0000256" key="6">
    <source>
        <dbReference type="ARBA" id="ARBA00023326"/>
    </source>
</evidence>
<keyword evidence="5 7" id="KW-0326">Glycosidase</keyword>
<dbReference type="PANTHER" id="PTHR11177">
    <property type="entry name" value="CHITINASE"/>
    <property type="match status" value="1"/>
</dbReference>
<dbReference type="InterPro" id="IPR001223">
    <property type="entry name" value="Glyco_hydro18_cat"/>
</dbReference>
<dbReference type="OrthoDB" id="73875at2759"/>
<evidence type="ECO:0000256" key="1">
    <source>
        <dbReference type="ARBA" id="ARBA00000822"/>
    </source>
</evidence>
<dbReference type="GO" id="GO:0035091">
    <property type="term" value="F:phosphatidylinositol binding"/>
    <property type="evidence" value="ECO:0007669"/>
    <property type="project" value="InterPro"/>
</dbReference>
<keyword evidence="12" id="KW-1185">Reference proteome</keyword>
<evidence type="ECO:0000256" key="3">
    <source>
        <dbReference type="ARBA" id="ARBA00023024"/>
    </source>
</evidence>
<keyword evidence="2 7" id="KW-0378">Hydrolase</keyword>
<dbReference type="InterPro" id="IPR017853">
    <property type="entry name" value="GH"/>
</dbReference>
<dbReference type="SMART" id="SM00636">
    <property type="entry name" value="Glyco_18"/>
    <property type="match status" value="1"/>
</dbReference>
<dbReference type="EMBL" id="SGPM01000103">
    <property type="protein sequence ID" value="THH29871.1"/>
    <property type="molecule type" value="Genomic_DNA"/>
</dbReference>
<dbReference type="Gene3D" id="3.30.1520.10">
    <property type="entry name" value="Phox-like domain"/>
    <property type="match status" value="1"/>
</dbReference>
<dbReference type="InterPro" id="IPR001683">
    <property type="entry name" value="PX_dom"/>
</dbReference>
<evidence type="ECO:0000313" key="11">
    <source>
        <dbReference type="EMBL" id="THH29871.1"/>
    </source>
</evidence>
<dbReference type="PANTHER" id="PTHR11177:SF317">
    <property type="entry name" value="CHITINASE 12-RELATED"/>
    <property type="match status" value="1"/>
</dbReference>
<dbReference type="SUPFAM" id="SSF51445">
    <property type="entry name" value="(Trans)glycosidases"/>
    <property type="match status" value="1"/>
</dbReference>
<evidence type="ECO:0000256" key="8">
    <source>
        <dbReference type="RuleBase" id="RU004453"/>
    </source>
</evidence>
<dbReference type="GO" id="GO:0005576">
    <property type="term" value="C:extracellular region"/>
    <property type="evidence" value="ECO:0007669"/>
    <property type="project" value="TreeGrafter"/>
</dbReference>
<dbReference type="GO" id="GO:0008061">
    <property type="term" value="F:chitin binding"/>
    <property type="evidence" value="ECO:0007669"/>
    <property type="project" value="InterPro"/>
</dbReference>
<dbReference type="InterPro" id="IPR029070">
    <property type="entry name" value="Chitinase_insertion_sf"/>
</dbReference>
<dbReference type="Pfam" id="PF00704">
    <property type="entry name" value="Glyco_hydro_18"/>
    <property type="match status" value="1"/>
</dbReference>
<dbReference type="InterPro" id="IPR036871">
    <property type="entry name" value="PX_dom_sf"/>
</dbReference>
<dbReference type="Proteomes" id="UP000308730">
    <property type="component" value="Unassembled WGS sequence"/>
</dbReference>
<dbReference type="GO" id="GO:0008843">
    <property type="term" value="F:endochitinase activity"/>
    <property type="evidence" value="ECO:0007669"/>
    <property type="project" value="UniProtKB-EC"/>
</dbReference>
<dbReference type="Gene3D" id="3.20.20.80">
    <property type="entry name" value="Glycosidases"/>
    <property type="match status" value="2"/>
</dbReference>
<dbReference type="InterPro" id="IPR011583">
    <property type="entry name" value="Chitinase_II/V-like_cat"/>
</dbReference>
<dbReference type="SUPFAM" id="SSF64268">
    <property type="entry name" value="PX domain"/>
    <property type="match status" value="1"/>
</dbReference>
<name>A0A4S4MX31_9APHY</name>
<dbReference type="AlphaFoldDB" id="A0A4S4MX31"/>
<gene>
    <name evidence="11" type="ORF">EUX98_g4306</name>
</gene>
<dbReference type="GO" id="GO:0000272">
    <property type="term" value="P:polysaccharide catabolic process"/>
    <property type="evidence" value="ECO:0007669"/>
    <property type="project" value="UniProtKB-KW"/>
</dbReference>
<keyword evidence="6" id="KW-0624">Polysaccharide degradation</keyword>
<reference evidence="11 12" key="1">
    <citation type="submission" date="2019-02" db="EMBL/GenBank/DDBJ databases">
        <title>Genome sequencing of the rare red list fungi Antrodiella citrinella (Flaviporus citrinellus).</title>
        <authorList>
            <person name="Buettner E."/>
            <person name="Kellner H."/>
        </authorList>
    </citation>
    <scope>NUCLEOTIDE SEQUENCE [LARGE SCALE GENOMIC DNA]</scope>
    <source>
        <strain evidence="11 12">DSM 108506</strain>
    </source>
</reference>
<evidence type="ECO:0000313" key="12">
    <source>
        <dbReference type="Proteomes" id="UP000308730"/>
    </source>
</evidence>
<evidence type="ECO:0000259" key="10">
    <source>
        <dbReference type="PROSITE" id="PS51910"/>
    </source>
</evidence>
<feature type="domain" description="PX" evidence="9">
    <location>
        <begin position="1"/>
        <end position="114"/>
    </location>
</feature>
<evidence type="ECO:0000256" key="2">
    <source>
        <dbReference type="ARBA" id="ARBA00022801"/>
    </source>
</evidence>
<evidence type="ECO:0000256" key="5">
    <source>
        <dbReference type="ARBA" id="ARBA00023295"/>
    </source>
</evidence>
<feature type="domain" description="GH18" evidence="10">
    <location>
        <begin position="155"/>
        <end position="569"/>
    </location>
</feature>
<comment type="caution">
    <text evidence="11">The sequence shown here is derived from an EMBL/GenBank/DDBJ whole genome shotgun (WGS) entry which is preliminary data.</text>
</comment>
<protein>
    <submittedName>
        <fullName evidence="11">Uncharacterized protein</fullName>
    </submittedName>
</protein>
<organism evidence="11 12">
    <name type="scientific">Antrodiella citrinella</name>
    <dbReference type="NCBI Taxonomy" id="2447956"/>
    <lineage>
        <taxon>Eukaryota</taxon>
        <taxon>Fungi</taxon>
        <taxon>Dikarya</taxon>
        <taxon>Basidiomycota</taxon>
        <taxon>Agaricomycotina</taxon>
        <taxon>Agaricomycetes</taxon>
        <taxon>Polyporales</taxon>
        <taxon>Steccherinaceae</taxon>
        <taxon>Antrodiella</taxon>
    </lineage>
</organism>
<evidence type="ECO:0000256" key="4">
    <source>
        <dbReference type="ARBA" id="ARBA00023277"/>
    </source>
</evidence>
<sequence length="569" mass="60628">MVTRIAITQHTTASFPRPHVVYSVDVTDTEEAKSKVTKRYSDFVDLHTKLNDPYTLPPKRILATAFLPTAWVDDALIAERKAGLSAYLNALLTAPFFKTKPALGEFFKTSSGAISGSFSLEDVLPSALTRGAALNVQKELVQSATDGEMKAAATPIAAAYYPDWSVDTNPPEQLDFSKFDVLLFAFATANSSNGLSWDDGATSILQRLVTSARNSGHGTKIVLSIGGWDGSYWFSQVMSSGNRSAFVNAAVSAVNTYGLDGIDIDWEYPNESGAGNPYSSADAANLLSFFTSLRSALGSSKIISAAVTCLPWTGSNGNPLTNVSAYAAQLTYANVMNYDTWGASANPGPNAPLGNLCGTSRQPQASAQAALAQWTAAGFPASKLLLGLPLYGYVSQSTATTLTGIAMPPAGFDLEAYKQRVMGLPMRNPVYACPVPSKQSDLGEPVFLNGQHERAKGKNAVFAKAAGDLSSYYGQQIPFNQIVALGALQKSGSVYVQANGYTEGWDNCSDTPFLFDVARQTVVTYDDTYSLGDKAAFAKQSGMAGCFTWSLDQDDGYTLQNVIRSSLGK</sequence>
<proteinExistence type="inferred from homology"/>
<dbReference type="Gene3D" id="3.10.50.10">
    <property type="match status" value="1"/>
</dbReference>